<evidence type="ECO:0000256" key="1">
    <source>
        <dbReference type="ARBA" id="ARBA00022553"/>
    </source>
</evidence>
<dbReference type="PROSITE" id="PS50043">
    <property type="entry name" value="HTH_LUXR_2"/>
    <property type="match status" value="1"/>
</dbReference>
<evidence type="ECO:0000313" key="8">
    <source>
        <dbReference type="EMBL" id="QIE58225.1"/>
    </source>
</evidence>
<dbReference type="InterPro" id="IPR058245">
    <property type="entry name" value="NreC/VraR/RcsB-like_REC"/>
</dbReference>
<dbReference type="PANTHER" id="PTHR43214">
    <property type="entry name" value="TWO-COMPONENT RESPONSE REGULATOR"/>
    <property type="match status" value="1"/>
</dbReference>
<organism evidence="8 9">
    <name type="scientific">Rasiella rasia</name>
    <dbReference type="NCBI Taxonomy" id="2744027"/>
    <lineage>
        <taxon>Bacteria</taxon>
        <taxon>Pseudomonadati</taxon>
        <taxon>Bacteroidota</taxon>
        <taxon>Flavobacteriia</taxon>
        <taxon>Flavobacteriales</taxon>
        <taxon>Flavobacteriaceae</taxon>
        <taxon>Rasiella</taxon>
    </lineage>
</organism>
<dbReference type="InterPro" id="IPR016032">
    <property type="entry name" value="Sig_transdc_resp-reg_C-effctor"/>
</dbReference>
<proteinExistence type="predicted"/>
<keyword evidence="3" id="KW-0238">DNA-binding</keyword>
<reference evidence="8 9" key="1">
    <citation type="submission" date="2020-02" db="EMBL/GenBank/DDBJ databases">
        <title>Complete genome sequence of Flavobacteriaceae bacterium.</title>
        <authorList>
            <person name="Kim S.-J."/>
            <person name="Kim Y.-S."/>
            <person name="Kim K.-H."/>
        </authorList>
    </citation>
    <scope>NUCLEOTIDE SEQUENCE [LARGE SCALE GENOMIC DNA]</scope>
    <source>
        <strain evidence="8 9">RR4-40</strain>
    </source>
</reference>
<evidence type="ECO:0000256" key="3">
    <source>
        <dbReference type="ARBA" id="ARBA00023125"/>
    </source>
</evidence>
<dbReference type="Pfam" id="PF00072">
    <property type="entry name" value="Response_reg"/>
    <property type="match status" value="1"/>
</dbReference>
<keyword evidence="9" id="KW-1185">Reference proteome</keyword>
<keyword evidence="2" id="KW-0805">Transcription regulation</keyword>
<evidence type="ECO:0000259" key="6">
    <source>
        <dbReference type="PROSITE" id="PS50043"/>
    </source>
</evidence>
<evidence type="ECO:0000256" key="4">
    <source>
        <dbReference type="ARBA" id="ARBA00023163"/>
    </source>
</evidence>
<dbReference type="CDD" id="cd17535">
    <property type="entry name" value="REC_NarL-like"/>
    <property type="match status" value="1"/>
</dbReference>
<keyword evidence="4" id="KW-0804">Transcription</keyword>
<dbReference type="PROSITE" id="PS50110">
    <property type="entry name" value="RESPONSE_REGULATORY"/>
    <property type="match status" value="1"/>
</dbReference>
<keyword evidence="1 5" id="KW-0597">Phosphoprotein</keyword>
<dbReference type="PANTHER" id="PTHR43214:SF41">
    <property type="entry name" value="NITRATE_NITRITE RESPONSE REGULATOR PROTEIN NARP"/>
    <property type="match status" value="1"/>
</dbReference>
<dbReference type="RefSeq" id="WP_164678232.1">
    <property type="nucleotide sequence ID" value="NZ_CP049057.1"/>
</dbReference>
<dbReference type="Pfam" id="PF00196">
    <property type="entry name" value="GerE"/>
    <property type="match status" value="1"/>
</dbReference>
<feature type="domain" description="Response regulatory" evidence="7">
    <location>
        <begin position="7"/>
        <end position="125"/>
    </location>
</feature>
<dbReference type="Proteomes" id="UP000505306">
    <property type="component" value="Chromosome"/>
</dbReference>
<name>A0A6G6GI24_9FLAO</name>
<feature type="modified residue" description="4-aspartylphosphate" evidence="5">
    <location>
        <position position="60"/>
    </location>
</feature>
<dbReference type="GO" id="GO:0003677">
    <property type="term" value="F:DNA binding"/>
    <property type="evidence" value="ECO:0007669"/>
    <property type="project" value="UniProtKB-KW"/>
</dbReference>
<dbReference type="EMBL" id="CP049057">
    <property type="protein sequence ID" value="QIE58225.1"/>
    <property type="molecule type" value="Genomic_DNA"/>
</dbReference>
<evidence type="ECO:0000256" key="2">
    <source>
        <dbReference type="ARBA" id="ARBA00023015"/>
    </source>
</evidence>
<dbReference type="SUPFAM" id="SSF52172">
    <property type="entry name" value="CheY-like"/>
    <property type="match status" value="1"/>
</dbReference>
<dbReference type="InterPro" id="IPR001789">
    <property type="entry name" value="Sig_transdc_resp-reg_receiver"/>
</dbReference>
<dbReference type="InterPro" id="IPR000792">
    <property type="entry name" value="Tscrpt_reg_LuxR_C"/>
</dbReference>
<feature type="domain" description="HTH luxR-type" evidence="6">
    <location>
        <begin position="147"/>
        <end position="212"/>
    </location>
</feature>
<sequence length="216" mass="24312">MEERTCKIAIVDDHTLLATSLEQLIISFGNFSVLHVSKNGKEFQQNLLACAEMPDLVLLDINMPVMDGYETANWLKEQHPKINVLALSMEDDEAAIIKMIHNGAKGYLLKDTPPETLKVAISEIINNGFYHSDLVANTLVHAFNKKHEVEGLGLKNTELRFIKLAATDKTYKEIADIMNLSPKTIDGYRQDVFKRYNIKNRVGLVLFAIKNGLVEV</sequence>
<dbReference type="Gene3D" id="3.40.50.2300">
    <property type="match status" value="1"/>
</dbReference>
<dbReference type="GO" id="GO:0000160">
    <property type="term" value="P:phosphorelay signal transduction system"/>
    <property type="evidence" value="ECO:0007669"/>
    <property type="project" value="InterPro"/>
</dbReference>
<gene>
    <name evidence="8" type="ORF">G5B37_01175</name>
</gene>
<dbReference type="SMART" id="SM00448">
    <property type="entry name" value="REC"/>
    <property type="match status" value="1"/>
</dbReference>
<evidence type="ECO:0000259" key="7">
    <source>
        <dbReference type="PROSITE" id="PS50110"/>
    </source>
</evidence>
<dbReference type="AlphaFoldDB" id="A0A6G6GI24"/>
<dbReference type="InterPro" id="IPR011006">
    <property type="entry name" value="CheY-like_superfamily"/>
</dbReference>
<evidence type="ECO:0000256" key="5">
    <source>
        <dbReference type="PROSITE-ProRule" id="PRU00169"/>
    </source>
</evidence>
<dbReference type="SUPFAM" id="SSF46894">
    <property type="entry name" value="C-terminal effector domain of the bipartite response regulators"/>
    <property type="match status" value="1"/>
</dbReference>
<evidence type="ECO:0000313" key="9">
    <source>
        <dbReference type="Proteomes" id="UP000505306"/>
    </source>
</evidence>
<accession>A0A6G6GI24</accession>
<dbReference type="InterPro" id="IPR039420">
    <property type="entry name" value="WalR-like"/>
</dbReference>
<protein>
    <submittedName>
        <fullName evidence="8">Response regulator transcription factor</fullName>
    </submittedName>
</protein>
<dbReference type="GO" id="GO:0006355">
    <property type="term" value="P:regulation of DNA-templated transcription"/>
    <property type="evidence" value="ECO:0007669"/>
    <property type="project" value="InterPro"/>
</dbReference>
<dbReference type="KEGG" id="mgel:G5B37_01175"/>
<dbReference type="SMART" id="SM00421">
    <property type="entry name" value="HTH_LUXR"/>
    <property type="match status" value="1"/>
</dbReference>